<dbReference type="Proteomes" id="UP000807353">
    <property type="component" value="Unassembled WGS sequence"/>
</dbReference>
<evidence type="ECO:0000313" key="3">
    <source>
        <dbReference type="Proteomes" id="UP000807353"/>
    </source>
</evidence>
<accession>A0A9P5YBE5</accession>
<evidence type="ECO:0008006" key="4">
    <source>
        <dbReference type="Google" id="ProtNLM"/>
    </source>
</evidence>
<feature type="region of interest" description="Disordered" evidence="1">
    <location>
        <begin position="1"/>
        <end position="24"/>
    </location>
</feature>
<organism evidence="2 3">
    <name type="scientific">Collybia nuda</name>
    <dbReference type="NCBI Taxonomy" id="64659"/>
    <lineage>
        <taxon>Eukaryota</taxon>
        <taxon>Fungi</taxon>
        <taxon>Dikarya</taxon>
        <taxon>Basidiomycota</taxon>
        <taxon>Agaricomycotina</taxon>
        <taxon>Agaricomycetes</taxon>
        <taxon>Agaricomycetidae</taxon>
        <taxon>Agaricales</taxon>
        <taxon>Tricholomatineae</taxon>
        <taxon>Clitocybaceae</taxon>
        <taxon>Collybia</taxon>
    </lineage>
</organism>
<reference evidence="2" key="1">
    <citation type="submission" date="2020-11" db="EMBL/GenBank/DDBJ databases">
        <authorList>
            <consortium name="DOE Joint Genome Institute"/>
            <person name="Ahrendt S."/>
            <person name="Riley R."/>
            <person name="Andreopoulos W."/>
            <person name="Labutti K."/>
            <person name="Pangilinan J."/>
            <person name="Ruiz-Duenas F.J."/>
            <person name="Barrasa J.M."/>
            <person name="Sanchez-Garcia M."/>
            <person name="Camarero S."/>
            <person name="Miyauchi S."/>
            <person name="Serrano A."/>
            <person name="Linde D."/>
            <person name="Babiker R."/>
            <person name="Drula E."/>
            <person name="Ayuso-Fernandez I."/>
            <person name="Pacheco R."/>
            <person name="Padilla G."/>
            <person name="Ferreira P."/>
            <person name="Barriuso J."/>
            <person name="Kellner H."/>
            <person name="Castanera R."/>
            <person name="Alfaro M."/>
            <person name="Ramirez L."/>
            <person name="Pisabarro A.G."/>
            <person name="Kuo A."/>
            <person name="Tritt A."/>
            <person name="Lipzen A."/>
            <person name="He G."/>
            <person name="Yan M."/>
            <person name="Ng V."/>
            <person name="Cullen D."/>
            <person name="Martin F."/>
            <person name="Rosso M.-N."/>
            <person name="Henrissat B."/>
            <person name="Hibbett D."/>
            <person name="Martinez A.T."/>
            <person name="Grigoriev I.V."/>
        </authorList>
    </citation>
    <scope>NUCLEOTIDE SEQUENCE</scope>
    <source>
        <strain evidence="2">CBS 247.69</strain>
    </source>
</reference>
<keyword evidence="3" id="KW-1185">Reference proteome</keyword>
<dbReference type="EMBL" id="MU150246">
    <property type="protein sequence ID" value="KAF9465627.1"/>
    <property type="molecule type" value="Genomic_DNA"/>
</dbReference>
<dbReference type="AlphaFoldDB" id="A0A9P5YBE5"/>
<sequence>MSNKVPEGTSVFDDEIDDGAVDGEQLGSKSVNALKGIALRHWNNNGGVLSIGRQTKPESIYKNPELYPQIFPWLFPYGLGGIGVGKLSDTAHKRHLLMYHDKRFQKDVNFPFINTSSTGSFLMTEKSQFHDISERLLSLDQEKLSEGNEEKKCYQVIRDLDQMSGRLWSLMAYLGAPLWHPICLYFADTKETFEPQIRTSDDRFRLIASNPAFIKHVLGIFGDTSAYYGTVEQQGRLTLHLHLLLWIKGCLSPDEIKRRIMDPESDFQRQLVQYLESAHQGEFTTGSHADVHANVSVAEEKDDYADPTETLPTPPPTPCGANCGSCKWCTALKSWTERYLFESDDIVLKTNRRNWVGCLDNVWGKCKARFPRLLFKTTEVDPATGNLNIKKGEPWINTFSPLISYLFRCNTDVTSLRSGTAIKGVLLYVSNYTHMIFDTIRSMFQKNTEMIGGTKSQHEKARSLMTKIVNTLSAKMEMGAPMVCIHSFQSFYWKAYVSEARRVWGEDTTGEAPENIIIIKRRGRVVGLSHVYDYTFRPLSLENMSLYEFISRCTREKGLPKTNQPKEKYLPEIPLECAQFMNQSSQELLPPVPSEQNDVSLDELRNKGSTLLFLLNGHPLSDSHSIRCAPVTKALVPNFIGPTLPRCDSGDREYYCLTISGLDLKPTESSWDEEFLRYSFTCHHKSLMRNFNLRYECLDARDDFHAQMRKGAITMPAWAGEPGIFKELDQSIDVLMNDQEEDTIIGNVEISSDTGRSHNLRQMNINLMSDVMKRLGWTDSAPHLLPDSLDLNPTPPEITQSGSQWKAVVALKRAEILEERSKNNLENLDSKHNKHFEVSNDVKVVNKSHLQHNFKSESWKVTIDTIAQDFRLNKEQERAYHIVAHHACDPTADQLKMYIGGMGGTGKTQVLKALGELHPALLGGSTYHYMFGINDTSTGFSNVKMAQVKSRLIGVDYVFLDEVSMLSCRDLYTIGVRLAFSSYTYIKLYTRAF</sequence>
<protein>
    <recommendedName>
        <fullName evidence="4">ATP-dependent DNA helicase</fullName>
    </recommendedName>
</protein>
<dbReference type="SUPFAM" id="SSF52540">
    <property type="entry name" value="P-loop containing nucleoside triphosphate hydrolases"/>
    <property type="match status" value="1"/>
</dbReference>
<name>A0A9P5YBE5_9AGAR</name>
<proteinExistence type="predicted"/>
<evidence type="ECO:0000313" key="2">
    <source>
        <dbReference type="EMBL" id="KAF9465627.1"/>
    </source>
</evidence>
<dbReference type="OrthoDB" id="3259294at2759"/>
<evidence type="ECO:0000256" key="1">
    <source>
        <dbReference type="SAM" id="MobiDB-lite"/>
    </source>
</evidence>
<comment type="caution">
    <text evidence="2">The sequence shown here is derived from an EMBL/GenBank/DDBJ whole genome shotgun (WGS) entry which is preliminary data.</text>
</comment>
<dbReference type="InterPro" id="IPR027417">
    <property type="entry name" value="P-loop_NTPase"/>
</dbReference>
<gene>
    <name evidence="2" type="ORF">BDZ94DRAFT_1288743</name>
</gene>
<feature type="compositionally biased region" description="Acidic residues" evidence="1">
    <location>
        <begin position="12"/>
        <end position="21"/>
    </location>
</feature>